<feature type="compositionally biased region" description="Basic and acidic residues" evidence="1">
    <location>
        <begin position="183"/>
        <end position="211"/>
    </location>
</feature>
<feature type="region of interest" description="Disordered" evidence="1">
    <location>
        <begin position="160"/>
        <end position="225"/>
    </location>
</feature>
<dbReference type="InterPro" id="IPR017025">
    <property type="entry name" value="Cancer-assoc_antigen_RCAS1"/>
</dbReference>
<dbReference type="PIRSF" id="PIRSF034247">
    <property type="entry name" value="RCAS1"/>
    <property type="match status" value="1"/>
</dbReference>
<dbReference type="PANTHER" id="PTHR15208">
    <property type="entry name" value="RECEPTOR-BINDING CANCER ANTIGEN EXPRESSED ON SISO CELLS CANCER ASSOCIATED SURFACE ANTIGEN RCAS1 ESTROGEN RECEPTOR-BINDING FRAGMENT- ASSOCIATED GENE 9 PROTEIN"/>
    <property type="match status" value="1"/>
</dbReference>
<dbReference type="Proteomes" id="UP001164746">
    <property type="component" value="Chromosome 10"/>
</dbReference>
<protein>
    <submittedName>
        <fullName evidence="2">RCAS1-like protein</fullName>
    </submittedName>
</protein>
<evidence type="ECO:0000313" key="3">
    <source>
        <dbReference type="Proteomes" id="UP001164746"/>
    </source>
</evidence>
<organism evidence="2 3">
    <name type="scientific">Mya arenaria</name>
    <name type="common">Soft-shell clam</name>
    <dbReference type="NCBI Taxonomy" id="6604"/>
    <lineage>
        <taxon>Eukaryota</taxon>
        <taxon>Metazoa</taxon>
        <taxon>Spiralia</taxon>
        <taxon>Lophotrochozoa</taxon>
        <taxon>Mollusca</taxon>
        <taxon>Bivalvia</taxon>
        <taxon>Autobranchia</taxon>
        <taxon>Heteroconchia</taxon>
        <taxon>Euheterodonta</taxon>
        <taxon>Imparidentia</taxon>
        <taxon>Neoheterodontei</taxon>
        <taxon>Myida</taxon>
        <taxon>Myoidea</taxon>
        <taxon>Myidae</taxon>
        <taxon>Mya</taxon>
    </lineage>
</organism>
<evidence type="ECO:0000256" key="1">
    <source>
        <dbReference type="SAM" id="MobiDB-lite"/>
    </source>
</evidence>
<dbReference type="EMBL" id="CP111021">
    <property type="protein sequence ID" value="WAR16359.1"/>
    <property type="molecule type" value="Genomic_DNA"/>
</dbReference>
<name>A0ABY7F5A3_MYAAR</name>
<proteinExistence type="predicted"/>
<feature type="compositionally biased region" description="Acidic residues" evidence="1">
    <location>
        <begin position="161"/>
        <end position="179"/>
    </location>
</feature>
<dbReference type="PANTHER" id="PTHR15208:SF2">
    <property type="entry name" value="RECEPTOR-BINDING CANCER ANTIGEN EXPRESSED ON SISO CELLS"/>
    <property type="match status" value="1"/>
</dbReference>
<evidence type="ECO:0000313" key="2">
    <source>
        <dbReference type="EMBL" id="WAR16359.1"/>
    </source>
</evidence>
<gene>
    <name evidence="2" type="ORF">MAR_030953</name>
</gene>
<sequence>MIKVVWNVVKKIFSVIFLLLSPLKRLWCRRKRRTSDTILPLTNHYPSVENLNANYSALNGTSQGGEDLTAWDQWDDQQQQQYNERVRSVEEYRQRQLLQQQQSQEEMPEPDYFQDMIPDYKKQKKVLIKKREENSVNTGSISSKLAMSTDVPLMQSSELASWEEQDNAWDEDNDTELGWEADNVIREKRKQDRQQRQLENQKRNREREQQRQAKSHSNLAAVRLS</sequence>
<keyword evidence="3" id="KW-1185">Reference proteome</keyword>
<reference evidence="2" key="1">
    <citation type="submission" date="2022-11" db="EMBL/GenBank/DDBJ databases">
        <title>Centuries of genome instability and evolution in soft-shell clam transmissible cancer (bioRxiv).</title>
        <authorList>
            <person name="Hart S.F.M."/>
            <person name="Yonemitsu M.A."/>
            <person name="Giersch R.M."/>
            <person name="Beal B.F."/>
            <person name="Arriagada G."/>
            <person name="Davis B.W."/>
            <person name="Ostrander E.A."/>
            <person name="Goff S.P."/>
            <person name="Metzger M.J."/>
        </authorList>
    </citation>
    <scope>NUCLEOTIDE SEQUENCE</scope>
    <source>
        <strain evidence="2">MELC-2E11</strain>
        <tissue evidence="2">Siphon/mantle</tissue>
    </source>
</reference>
<accession>A0ABY7F5A3</accession>